<dbReference type="EMBL" id="NHTK01005138">
    <property type="protein sequence ID" value="PPQ82617.1"/>
    <property type="molecule type" value="Genomic_DNA"/>
</dbReference>
<proteinExistence type="predicted"/>
<dbReference type="InParanoid" id="A0A409WVT9"/>
<protein>
    <submittedName>
        <fullName evidence="2">Uncharacterized protein</fullName>
    </submittedName>
</protein>
<evidence type="ECO:0000313" key="3">
    <source>
        <dbReference type="Proteomes" id="UP000284842"/>
    </source>
</evidence>
<evidence type="ECO:0000313" key="2">
    <source>
        <dbReference type="EMBL" id="PPQ82617.1"/>
    </source>
</evidence>
<gene>
    <name evidence="2" type="ORF">CVT24_005419</name>
</gene>
<keyword evidence="3" id="KW-1185">Reference proteome</keyword>
<reference evidence="2 3" key="1">
    <citation type="journal article" date="2018" name="Evol. Lett.">
        <title>Horizontal gene cluster transfer increased hallucinogenic mushroom diversity.</title>
        <authorList>
            <person name="Reynolds H.T."/>
            <person name="Vijayakumar V."/>
            <person name="Gluck-Thaler E."/>
            <person name="Korotkin H.B."/>
            <person name="Matheny P.B."/>
            <person name="Slot J.C."/>
        </authorList>
    </citation>
    <scope>NUCLEOTIDE SEQUENCE [LARGE SCALE GENOMIC DNA]</scope>
    <source>
        <strain evidence="2 3">2629</strain>
    </source>
</reference>
<comment type="caution">
    <text evidence="2">The sequence shown here is derived from an EMBL/GenBank/DDBJ whole genome shotgun (WGS) entry which is preliminary data.</text>
</comment>
<evidence type="ECO:0000256" key="1">
    <source>
        <dbReference type="SAM" id="MobiDB-lite"/>
    </source>
</evidence>
<name>A0A409WVT9_9AGAR</name>
<feature type="compositionally biased region" description="Acidic residues" evidence="1">
    <location>
        <begin position="65"/>
        <end position="74"/>
    </location>
</feature>
<organism evidence="2 3">
    <name type="scientific">Panaeolus cyanescens</name>
    <dbReference type="NCBI Taxonomy" id="181874"/>
    <lineage>
        <taxon>Eukaryota</taxon>
        <taxon>Fungi</taxon>
        <taxon>Dikarya</taxon>
        <taxon>Basidiomycota</taxon>
        <taxon>Agaricomycotina</taxon>
        <taxon>Agaricomycetes</taxon>
        <taxon>Agaricomycetidae</taxon>
        <taxon>Agaricales</taxon>
        <taxon>Agaricineae</taxon>
        <taxon>Galeropsidaceae</taxon>
        <taxon>Panaeolus</taxon>
    </lineage>
</organism>
<sequence length="149" mass="16466">MSEPTKISEILQSILSPEIPAAYSDEENDENTEMEVAFDTSEEQAVPAPFLEGDVLLNNSKSGDEEAEDGEEDSPSAIGFQRRSTQGKRARFNVYGPQKDYKVFLSAYPTCNGRGRDRSSHLSRCVELGKSTLYSKRSVSHPKVSAITQ</sequence>
<dbReference type="Proteomes" id="UP000284842">
    <property type="component" value="Unassembled WGS sequence"/>
</dbReference>
<dbReference type="AlphaFoldDB" id="A0A409WVT9"/>
<accession>A0A409WVT9</accession>
<feature type="region of interest" description="Disordered" evidence="1">
    <location>
        <begin position="52"/>
        <end position="87"/>
    </location>
</feature>